<gene>
    <name evidence="1" type="ORF">G6F64_015656</name>
</gene>
<organism evidence="1 2">
    <name type="scientific">Rhizopus oryzae</name>
    <name type="common">Mucormycosis agent</name>
    <name type="synonym">Rhizopus arrhizus var. delemar</name>
    <dbReference type="NCBI Taxonomy" id="64495"/>
    <lineage>
        <taxon>Eukaryota</taxon>
        <taxon>Fungi</taxon>
        <taxon>Fungi incertae sedis</taxon>
        <taxon>Mucoromycota</taxon>
        <taxon>Mucoromycotina</taxon>
        <taxon>Mucoromycetes</taxon>
        <taxon>Mucorales</taxon>
        <taxon>Mucorineae</taxon>
        <taxon>Rhizopodaceae</taxon>
        <taxon>Rhizopus</taxon>
    </lineage>
</organism>
<dbReference type="AlphaFoldDB" id="A0A9P6WQR4"/>
<sequence length="67" mass="7412">MAGPVSRPSRRCWREIEGPALAVPDSHRARAPPRSGWHVPFREFRSAPSLAGRLEQCQGHRAVQGGQ</sequence>
<dbReference type="Proteomes" id="UP000716291">
    <property type="component" value="Unassembled WGS sequence"/>
</dbReference>
<evidence type="ECO:0000313" key="2">
    <source>
        <dbReference type="Proteomes" id="UP000716291"/>
    </source>
</evidence>
<keyword evidence="2" id="KW-1185">Reference proteome</keyword>
<protein>
    <submittedName>
        <fullName evidence="1">Uncharacterized protein</fullName>
    </submittedName>
</protein>
<reference evidence="1" key="1">
    <citation type="journal article" date="2020" name="Microb. Genom.">
        <title>Genetic diversity of clinical and environmental Mucorales isolates obtained from an investigation of mucormycosis cases among solid organ transplant recipients.</title>
        <authorList>
            <person name="Nguyen M.H."/>
            <person name="Kaul D."/>
            <person name="Muto C."/>
            <person name="Cheng S.J."/>
            <person name="Richter R.A."/>
            <person name="Bruno V.M."/>
            <person name="Liu G."/>
            <person name="Beyhan S."/>
            <person name="Sundermann A.J."/>
            <person name="Mounaud S."/>
            <person name="Pasculle A.W."/>
            <person name="Nierman W.C."/>
            <person name="Driscoll E."/>
            <person name="Cumbie R."/>
            <person name="Clancy C.J."/>
            <person name="Dupont C.L."/>
        </authorList>
    </citation>
    <scope>NUCLEOTIDE SEQUENCE</scope>
    <source>
        <strain evidence="1">GL11</strain>
    </source>
</reference>
<proteinExistence type="predicted"/>
<accession>A0A9P6WQR4</accession>
<dbReference type="EMBL" id="JAANQT010023636">
    <property type="protein sequence ID" value="KAG1270035.1"/>
    <property type="molecule type" value="Genomic_DNA"/>
</dbReference>
<name>A0A9P6WQR4_RHIOR</name>
<comment type="caution">
    <text evidence="1">The sequence shown here is derived from an EMBL/GenBank/DDBJ whole genome shotgun (WGS) entry which is preliminary data.</text>
</comment>
<evidence type="ECO:0000313" key="1">
    <source>
        <dbReference type="EMBL" id="KAG1270035.1"/>
    </source>
</evidence>